<feature type="compositionally biased region" description="Polar residues" evidence="1">
    <location>
        <begin position="65"/>
        <end position="79"/>
    </location>
</feature>
<gene>
    <name evidence="2" type="ORF">PMEA_00001383</name>
</gene>
<proteinExistence type="predicted"/>
<name>A0AAU9W9E2_9CNID</name>
<evidence type="ECO:0000313" key="3">
    <source>
        <dbReference type="Proteomes" id="UP001159428"/>
    </source>
</evidence>
<dbReference type="Proteomes" id="UP001159428">
    <property type="component" value="Unassembled WGS sequence"/>
</dbReference>
<evidence type="ECO:0000313" key="2">
    <source>
        <dbReference type="EMBL" id="CAH3106227.1"/>
    </source>
</evidence>
<sequence length="127" mass="14110">MAAKHEKGEDTSSSSEEEAGKEIPQLDADSIEDQQGVRLLDSNNNTSSCLENSSQDDDNYPPPGWTTSGKRIQQCTDDNPTGIGDDDLCTIDLYEDEECRATQENDDVDQLTEDINIFISLLIIFYI</sequence>
<protein>
    <submittedName>
        <fullName evidence="2">Uncharacterized protein</fullName>
    </submittedName>
</protein>
<feature type="compositionally biased region" description="Basic and acidic residues" evidence="1">
    <location>
        <begin position="1"/>
        <end position="10"/>
    </location>
</feature>
<reference evidence="2 3" key="1">
    <citation type="submission" date="2022-05" db="EMBL/GenBank/DDBJ databases">
        <authorList>
            <consortium name="Genoscope - CEA"/>
            <person name="William W."/>
        </authorList>
    </citation>
    <scope>NUCLEOTIDE SEQUENCE [LARGE SCALE GENOMIC DNA]</scope>
</reference>
<dbReference type="AlphaFoldDB" id="A0AAU9W9E2"/>
<comment type="caution">
    <text evidence="2">The sequence shown here is derived from an EMBL/GenBank/DDBJ whole genome shotgun (WGS) entry which is preliminary data.</text>
</comment>
<accession>A0AAU9W9E2</accession>
<dbReference type="EMBL" id="CALNXJ010000010">
    <property type="protein sequence ID" value="CAH3106227.1"/>
    <property type="molecule type" value="Genomic_DNA"/>
</dbReference>
<organism evidence="2 3">
    <name type="scientific">Pocillopora meandrina</name>
    <dbReference type="NCBI Taxonomy" id="46732"/>
    <lineage>
        <taxon>Eukaryota</taxon>
        <taxon>Metazoa</taxon>
        <taxon>Cnidaria</taxon>
        <taxon>Anthozoa</taxon>
        <taxon>Hexacorallia</taxon>
        <taxon>Scleractinia</taxon>
        <taxon>Astrocoeniina</taxon>
        <taxon>Pocilloporidae</taxon>
        <taxon>Pocillopora</taxon>
    </lineage>
</organism>
<evidence type="ECO:0000256" key="1">
    <source>
        <dbReference type="SAM" id="MobiDB-lite"/>
    </source>
</evidence>
<feature type="compositionally biased region" description="Polar residues" evidence="1">
    <location>
        <begin position="41"/>
        <end position="53"/>
    </location>
</feature>
<keyword evidence="3" id="KW-1185">Reference proteome</keyword>
<feature type="region of interest" description="Disordered" evidence="1">
    <location>
        <begin position="1"/>
        <end position="84"/>
    </location>
</feature>